<sequence>MSRFIRPGGGPTGLGLLVVLFLLLIPAVLAAVLLGSRRIGR</sequence>
<protein>
    <submittedName>
        <fullName evidence="1">Uncharacterized protein</fullName>
    </submittedName>
</protein>
<organism evidence="1 2">
    <name type="scientific">Streptomyces cinerochromogenes</name>
    <dbReference type="NCBI Taxonomy" id="66422"/>
    <lineage>
        <taxon>Bacteria</taxon>
        <taxon>Bacillati</taxon>
        <taxon>Actinomycetota</taxon>
        <taxon>Actinomycetes</taxon>
        <taxon>Kitasatosporales</taxon>
        <taxon>Streptomycetaceae</taxon>
        <taxon>Streptomyces</taxon>
    </lineage>
</organism>
<evidence type="ECO:0000313" key="2">
    <source>
        <dbReference type="Proteomes" id="UP001604267"/>
    </source>
</evidence>
<dbReference type="RefSeq" id="WP_256464649.1">
    <property type="nucleotide sequence ID" value="NZ_BMRM01000011.1"/>
</dbReference>
<reference evidence="1 2" key="1">
    <citation type="submission" date="2024-10" db="EMBL/GenBank/DDBJ databases">
        <title>The Natural Products Discovery Center: Release of the First 8490 Sequenced Strains for Exploring Actinobacteria Biosynthetic Diversity.</title>
        <authorList>
            <person name="Kalkreuter E."/>
            <person name="Kautsar S.A."/>
            <person name="Yang D."/>
            <person name="Bader C.D."/>
            <person name="Teijaro C.N."/>
            <person name="Fluegel L."/>
            <person name="Davis C.M."/>
            <person name="Simpson J.R."/>
            <person name="Lauterbach L."/>
            <person name="Steele A.D."/>
            <person name="Gui C."/>
            <person name="Meng S."/>
            <person name="Li G."/>
            <person name="Viehrig K."/>
            <person name="Ye F."/>
            <person name="Su P."/>
            <person name="Kiefer A.F."/>
            <person name="Nichols A."/>
            <person name="Cepeda A.J."/>
            <person name="Yan W."/>
            <person name="Fan B."/>
            <person name="Jiang Y."/>
            <person name="Adhikari A."/>
            <person name="Zheng C.-J."/>
            <person name="Schuster L."/>
            <person name="Cowan T.M."/>
            <person name="Smanski M.J."/>
            <person name="Chevrette M.G."/>
            <person name="De Carvalho L.P.S."/>
            <person name="Shen B."/>
        </authorList>
    </citation>
    <scope>NUCLEOTIDE SEQUENCE [LARGE SCALE GENOMIC DNA]</scope>
    <source>
        <strain evidence="1 2">NPDC048320</strain>
    </source>
</reference>
<proteinExistence type="predicted"/>
<dbReference type="EMBL" id="JBICYV010000010">
    <property type="protein sequence ID" value="MFG3013151.1"/>
    <property type="molecule type" value="Genomic_DNA"/>
</dbReference>
<accession>A0ABW7B8P3</accession>
<dbReference type="Proteomes" id="UP001604267">
    <property type="component" value="Unassembled WGS sequence"/>
</dbReference>
<gene>
    <name evidence="1" type="ORF">ACGFZB_22310</name>
</gene>
<name>A0ABW7B8P3_9ACTN</name>
<keyword evidence="2" id="KW-1185">Reference proteome</keyword>
<evidence type="ECO:0000313" key="1">
    <source>
        <dbReference type="EMBL" id="MFG3013151.1"/>
    </source>
</evidence>
<comment type="caution">
    <text evidence="1">The sequence shown here is derived from an EMBL/GenBank/DDBJ whole genome shotgun (WGS) entry which is preliminary data.</text>
</comment>